<dbReference type="PROSITE" id="PS50850">
    <property type="entry name" value="MFS"/>
    <property type="match status" value="1"/>
</dbReference>
<proteinExistence type="predicted"/>
<evidence type="ECO:0000256" key="4">
    <source>
        <dbReference type="ARBA" id="ARBA00023136"/>
    </source>
</evidence>
<dbReference type="AlphaFoldDB" id="A0A926Y011"/>
<dbReference type="CDD" id="cd17319">
    <property type="entry name" value="MFS_ExuT_GudP_like"/>
    <property type="match status" value="1"/>
</dbReference>
<feature type="transmembrane region" description="Helical" evidence="5">
    <location>
        <begin position="409"/>
        <end position="430"/>
    </location>
</feature>
<dbReference type="Pfam" id="PF07690">
    <property type="entry name" value="MFS_1"/>
    <property type="match status" value="1"/>
</dbReference>
<comment type="caution">
    <text evidence="7">The sequence shown here is derived from an EMBL/GenBank/DDBJ whole genome shotgun (WGS) entry which is preliminary data.</text>
</comment>
<keyword evidence="8" id="KW-1185">Reference proteome</keyword>
<organism evidence="7 8">
    <name type="scientific">Spirosoma profusum</name>
    <dbReference type="NCBI Taxonomy" id="2771354"/>
    <lineage>
        <taxon>Bacteria</taxon>
        <taxon>Pseudomonadati</taxon>
        <taxon>Bacteroidota</taxon>
        <taxon>Cytophagia</taxon>
        <taxon>Cytophagales</taxon>
        <taxon>Cytophagaceae</taxon>
        <taxon>Spirosoma</taxon>
    </lineage>
</organism>
<dbReference type="SUPFAM" id="SSF103473">
    <property type="entry name" value="MFS general substrate transporter"/>
    <property type="match status" value="1"/>
</dbReference>
<reference evidence="7" key="1">
    <citation type="submission" date="2020-09" db="EMBL/GenBank/DDBJ databases">
        <authorList>
            <person name="Kim M.K."/>
        </authorList>
    </citation>
    <scope>NUCLEOTIDE SEQUENCE</scope>
    <source>
        <strain evidence="7">BT702</strain>
    </source>
</reference>
<name>A0A926Y011_9BACT</name>
<dbReference type="PANTHER" id="PTHR11662">
    <property type="entry name" value="SOLUTE CARRIER FAMILY 17"/>
    <property type="match status" value="1"/>
</dbReference>
<dbReference type="EMBL" id="JACWZY010000026">
    <property type="protein sequence ID" value="MBD2703957.1"/>
    <property type="molecule type" value="Genomic_DNA"/>
</dbReference>
<evidence type="ECO:0000313" key="7">
    <source>
        <dbReference type="EMBL" id="MBD2703957.1"/>
    </source>
</evidence>
<sequence length="453" mass="50410">MLTPTTSGRFRWRIVALLFLATTINYIDRQVLSFTMTDELFRKEMLDMAPNAVLTKEATDRFKVLYGDVDAAFKFAYAIGLLIAGWLIDRIGTRRGFALGILIWSIAGVLSAFIKNITGLRWARAVLGLGESANFPSSIKTVAEWFPRNERSFANGLFNAGTNVGIILTALFAPYLILQFGWRSSFLVTGLLSFGLLILWWLTYSKPERHPNLSSDERAYIRSGQEKIPPVNVSWAQLLGYKQTWAFAVGKFLADPIWWFYMSWLPDFFNSNDAFDQTLDLKTFGVPFLIIYIVSDAGSIFFGWLSTQFMNWGWSANRARKTTMLICALCVVPILFAAQTSSLTVAIALLSLATAAHQGWSANMYTFASDLFPRNVVASVTGIGGMFGAVGGILLALLSGRIITSFGYLHMFAIASCSYLVALIIIHLILPKLEPVKAEELEQSSHWSVIGRS</sequence>
<comment type="subcellular location">
    <subcellularLocation>
        <location evidence="1">Membrane</location>
        <topology evidence="1">Multi-pass membrane protein</topology>
    </subcellularLocation>
</comment>
<keyword evidence="4 5" id="KW-0472">Membrane</keyword>
<feature type="transmembrane region" description="Helical" evidence="5">
    <location>
        <begin position="71"/>
        <end position="89"/>
    </location>
</feature>
<dbReference type="RefSeq" id="WP_190890122.1">
    <property type="nucleotide sequence ID" value="NZ_JACWZY010000026.1"/>
</dbReference>
<evidence type="ECO:0000259" key="6">
    <source>
        <dbReference type="PROSITE" id="PS50850"/>
    </source>
</evidence>
<evidence type="ECO:0000256" key="3">
    <source>
        <dbReference type="ARBA" id="ARBA00022989"/>
    </source>
</evidence>
<feature type="transmembrane region" description="Helical" evidence="5">
    <location>
        <begin position="185"/>
        <end position="204"/>
    </location>
</feature>
<dbReference type="Proteomes" id="UP000598820">
    <property type="component" value="Unassembled WGS sequence"/>
</dbReference>
<feature type="domain" description="Major facilitator superfamily (MFS) profile" evidence="6">
    <location>
        <begin position="14"/>
        <end position="434"/>
    </location>
</feature>
<feature type="transmembrane region" description="Helical" evidence="5">
    <location>
        <begin position="96"/>
        <end position="114"/>
    </location>
</feature>
<feature type="transmembrane region" description="Helical" evidence="5">
    <location>
        <begin position="376"/>
        <end position="397"/>
    </location>
</feature>
<evidence type="ECO:0000313" key="8">
    <source>
        <dbReference type="Proteomes" id="UP000598820"/>
    </source>
</evidence>
<dbReference type="GO" id="GO:0015134">
    <property type="term" value="F:hexuronate transmembrane transporter activity"/>
    <property type="evidence" value="ECO:0007669"/>
    <property type="project" value="TreeGrafter"/>
</dbReference>
<evidence type="ECO:0000256" key="5">
    <source>
        <dbReference type="SAM" id="Phobius"/>
    </source>
</evidence>
<gene>
    <name evidence="7" type="ORF">IC229_25150</name>
</gene>
<dbReference type="InterPro" id="IPR011701">
    <property type="entry name" value="MFS"/>
</dbReference>
<dbReference type="PANTHER" id="PTHR11662:SF285">
    <property type="entry name" value="HEXURONATE TRANSPORTER"/>
    <property type="match status" value="1"/>
</dbReference>
<evidence type="ECO:0000256" key="2">
    <source>
        <dbReference type="ARBA" id="ARBA00022692"/>
    </source>
</evidence>
<dbReference type="InterPro" id="IPR020846">
    <property type="entry name" value="MFS_dom"/>
</dbReference>
<dbReference type="GO" id="GO:0016020">
    <property type="term" value="C:membrane"/>
    <property type="evidence" value="ECO:0007669"/>
    <property type="project" value="UniProtKB-SubCell"/>
</dbReference>
<dbReference type="InterPro" id="IPR050382">
    <property type="entry name" value="MFS_Na/Anion_cotransporter"/>
</dbReference>
<dbReference type="InterPro" id="IPR036259">
    <property type="entry name" value="MFS_trans_sf"/>
</dbReference>
<accession>A0A926Y011</accession>
<evidence type="ECO:0000256" key="1">
    <source>
        <dbReference type="ARBA" id="ARBA00004141"/>
    </source>
</evidence>
<dbReference type="Gene3D" id="1.20.1250.20">
    <property type="entry name" value="MFS general substrate transporter like domains"/>
    <property type="match status" value="2"/>
</dbReference>
<feature type="transmembrane region" description="Helical" evidence="5">
    <location>
        <begin position="157"/>
        <end position="178"/>
    </location>
</feature>
<keyword evidence="3 5" id="KW-1133">Transmembrane helix</keyword>
<feature type="transmembrane region" description="Helical" evidence="5">
    <location>
        <begin position="325"/>
        <end position="356"/>
    </location>
</feature>
<feature type="transmembrane region" description="Helical" evidence="5">
    <location>
        <begin position="284"/>
        <end position="305"/>
    </location>
</feature>
<protein>
    <submittedName>
        <fullName evidence="7">MFS transporter</fullName>
    </submittedName>
</protein>
<keyword evidence="2 5" id="KW-0812">Transmembrane</keyword>